<feature type="compositionally biased region" description="Acidic residues" evidence="2">
    <location>
        <begin position="377"/>
        <end position="387"/>
    </location>
</feature>
<evidence type="ECO:0000256" key="1">
    <source>
        <dbReference type="PROSITE-ProRule" id="PRU00221"/>
    </source>
</evidence>
<reference evidence="3" key="1">
    <citation type="journal article" date="2020" name="Fungal Divers.">
        <title>Resolving the Mortierellaceae phylogeny through synthesis of multi-gene phylogenetics and phylogenomics.</title>
        <authorList>
            <person name="Vandepol N."/>
            <person name="Liber J."/>
            <person name="Desiro A."/>
            <person name="Na H."/>
            <person name="Kennedy M."/>
            <person name="Barry K."/>
            <person name="Grigoriev I.V."/>
            <person name="Miller A.N."/>
            <person name="O'Donnell K."/>
            <person name="Stajich J.E."/>
            <person name="Bonito G."/>
        </authorList>
    </citation>
    <scope>NUCLEOTIDE SEQUENCE</scope>
    <source>
        <strain evidence="3">BC1065</strain>
    </source>
</reference>
<dbReference type="InterPro" id="IPR052438">
    <property type="entry name" value="Chromatin_remod/trans_coact"/>
</dbReference>
<organism evidence="3 4">
    <name type="scientific">Actinomortierella ambigua</name>
    <dbReference type="NCBI Taxonomy" id="1343610"/>
    <lineage>
        <taxon>Eukaryota</taxon>
        <taxon>Fungi</taxon>
        <taxon>Fungi incertae sedis</taxon>
        <taxon>Mucoromycota</taxon>
        <taxon>Mortierellomycotina</taxon>
        <taxon>Mortierellomycetes</taxon>
        <taxon>Mortierellales</taxon>
        <taxon>Mortierellaceae</taxon>
        <taxon>Actinomortierella</taxon>
    </lineage>
</organism>
<dbReference type="PROSITE" id="PS50294">
    <property type="entry name" value="WD_REPEATS_REGION"/>
    <property type="match status" value="1"/>
</dbReference>
<feature type="compositionally biased region" description="Acidic residues" evidence="2">
    <location>
        <begin position="837"/>
        <end position="861"/>
    </location>
</feature>
<feature type="compositionally biased region" description="Polar residues" evidence="2">
    <location>
        <begin position="583"/>
        <end position="592"/>
    </location>
</feature>
<evidence type="ECO:0000256" key="2">
    <source>
        <dbReference type="SAM" id="MobiDB-lite"/>
    </source>
</evidence>
<feature type="compositionally biased region" description="Low complexity" evidence="2">
    <location>
        <begin position="455"/>
        <end position="485"/>
    </location>
</feature>
<feature type="compositionally biased region" description="Polar residues" evidence="2">
    <location>
        <begin position="1036"/>
        <end position="1048"/>
    </location>
</feature>
<dbReference type="PANTHER" id="PTHR15572">
    <property type="entry name" value="GLIOMA TUMOR SUPPRESSOR CANDIDATE REGION GENE 1"/>
    <property type="match status" value="1"/>
</dbReference>
<name>A0A9P6QKJ7_9FUNG</name>
<dbReference type="Proteomes" id="UP000807716">
    <property type="component" value="Unassembled WGS sequence"/>
</dbReference>
<gene>
    <name evidence="3" type="ORF">DFQ27_008056</name>
</gene>
<feature type="compositionally biased region" description="Acidic residues" evidence="2">
    <location>
        <begin position="708"/>
        <end position="718"/>
    </location>
</feature>
<feature type="compositionally biased region" description="Basic and acidic residues" evidence="2">
    <location>
        <begin position="549"/>
        <end position="560"/>
    </location>
</feature>
<dbReference type="GO" id="GO:0016514">
    <property type="term" value="C:SWI/SNF complex"/>
    <property type="evidence" value="ECO:0007669"/>
    <property type="project" value="TreeGrafter"/>
</dbReference>
<feature type="compositionally biased region" description="Polar residues" evidence="2">
    <location>
        <begin position="867"/>
        <end position="879"/>
    </location>
</feature>
<feature type="compositionally biased region" description="Gly residues" evidence="2">
    <location>
        <begin position="267"/>
        <end position="299"/>
    </location>
</feature>
<dbReference type="InterPro" id="IPR036322">
    <property type="entry name" value="WD40_repeat_dom_sf"/>
</dbReference>
<sequence>MRMNLVESSHDDPRVIFLAIGSRVKVYHFATLTPTAPPTYTRELVDPRETPDLSLEKTINQIRVGHLDQDEVLVVADDAGDVCVWFTQNLSRDPLLFNVDESAWGIAIHRERSMIAISSNAHVATLFHCKADPLWGAYSEEPDTSTYTYTTTTTMGNQSSQAPQPPPPPPFQQIIRGHEHNVPSVAFSSCGQFLATASVDRSCRVWRIADGQQVARTPLGPLWGWAVQFIPDQGWIHMTLDEFRRLPKNHLWPEAKPGLGVKRFMGSDGGGGGTGGGTGTGTGAGTGTGTGAGGAGGGADQLAEHLRRHSPGMERFFRRTISTRWYAGPLEGEPDLGLSGGGDVETDQLLQQQQQQQQRQHRQRRHPYHYHPHQATTDDDGNIISDAEGEDDALDIDFYLDQMAQIIQVQMEDDLLAGDGDESLETTAGGEAGISTATTTTTAAITAPPGQLPRPTQQQQQQQQQQPTGEQSSSSSSSLLAGSESALRREAAREGPSTATTTTEQPSIHPPPLLPSPFASSSFTTPSFSSSSSSSQRPVGVTNSSTELSDIRIVHSSESRCHRRRWSRPPNEGTDQREETLRTKQGTFTTNSARRKGKAKSFAPQESRPGTTTTTTEDNDSSTCDHTGGGGGGGKGGHHHSLQCLDRHHPCRRHRRHHRRRYPTELLLCATARNIYVERCGPFVKAEQATDLALAAEQIQPPLPWWPSDDEDVYEDDTDGSHDGENDDEDEDDDENDDEEADGDLFVEPWDMDDAFDGMENESIGSGSSYDWEAAQEHMFPIYSEGEGEDDDDDDNDNDEGEDESWNAYLQQGAHGGGSGGDDSSDSEADHYLTGEESVDENATMEEADDDDDDDDEDDGDNNNTTSQEPEQASAQIASGGNRHLKRPRSAPVVDEASGEPPQSDSPPPHRQRRDSEDPSDDGDDDDDDDNDEDDDDEDEDGPVSLYPISVARGAATRGDGRSLGHLDRYDRLVVMRVVPELAIAIAASQKGTVVVLRLLSIRPIPAKQNMPNEGMEKDESTGGDHFGNPSKDTETGTAPSRTKPSTSRQKDSTTTTKPSSSSSSSSAQGQPSGTATTTTLPKQQQQQQQQQQQRRRPSSTQHTSSSSSSESRPRYVLFPEVYLPAIDPLPVPLMGVAVSPLLDAARRTTVGVLLHIVYLNGHLFSYEIRLGKQSCDPPSLDHVFL</sequence>
<feature type="compositionally biased region" description="Low complexity" evidence="2">
    <location>
        <begin position="516"/>
        <end position="535"/>
    </location>
</feature>
<keyword evidence="1" id="KW-0853">WD repeat</keyword>
<comment type="caution">
    <text evidence="3">The sequence shown here is derived from an EMBL/GenBank/DDBJ whole genome shotgun (WGS) entry which is preliminary data.</text>
</comment>
<dbReference type="EMBL" id="JAAAJB010000066">
    <property type="protein sequence ID" value="KAG0267876.1"/>
    <property type="molecule type" value="Genomic_DNA"/>
</dbReference>
<dbReference type="AlphaFoldDB" id="A0A9P6QKJ7"/>
<accession>A0A9P6QKJ7</accession>
<evidence type="ECO:0000313" key="3">
    <source>
        <dbReference type="EMBL" id="KAG0267876.1"/>
    </source>
</evidence>
<feature type="compositionally biased region" description="Acidic residues" evidence="2">
    <location>
        <begin position="725"/>
        <end position="760"/>
    </location>
</feature>
<feature type="compositionally biased region" description="Low complexity" evidence="2">
    <location>
        <begin position="1084"/>
        <end position="1111"/>
    </location>
</feature>
<feature type="region of interest" description="Disordered" evidence="2">
    <location>
        <begin position="1007"/>
        <end position="1113"/>
    </location>
</feature>
<feature type="region of interest" description="Disordered" evidence="2">
    <location>
        <begin position="445"/>
        <end position="641"/>
    </location>
</feature>
<dbReference type="InterPro" id="IPR015943">
    <property type="entry name" value="WD40/YVTN_repeat-like_dom_sf"/>
</dbReference>
<dbReference type="SUPFAM" id="SSF50978">
    <property type="entry name" value="WD40 repeat-like"/>
    <property type="match status" value="1"/>
</dbReference>
<feature type="region of interest" description="Disordered" evidence="2">
    <location>
        <begin position="332"/>
        <end position="387"/>
    </location>
</feature>
<feature type="compositionally biased region" description="Polar residues" evidence="2">
    <location>
        <begin position="497"/>
        <end position="506"/>
    </location>
</feature>
<proteinExistence type="predicted"/>
<dbReference type="Gene3D" id="2.130.10.10">
    <property type="entry name" value="YVTN repeat-like/Quinoprotein amine dehydrogenase"/>
    <property type="match status" value="1"/>
</dbReference>
<feature type="compositionally biased region" description="Acidic residues" evidence="2">
    <location>
        <begin position="918"/>
        <end position="942"/>
    </location>
</feature>
<protein>
    <recommendedName>
        <fullName evidence="5">WD40 repeat-like protein</fullName>
    </recommendedName>
</protein>
<feature type="repeat" description="WD" evidence="1">
    <location>
        <begin position="175"/>
        <end position="216"/>
    </location>
</feature>
<feature type="region of interest" description="Disordered" evidence="2">
    <location>
        <begin position="700"/>
        <end position="964"/>
    </location>
</feature>
<dbReference type="GO" id="GO:0045893">
    <property type="term" value="P:positive regulation of DNA-templated transcription"/>
    <property type="evidence" value="ECO:0007669"/>
    <property type="project" value="TreeGrafter"/>
</dbReference>
<feature type="compositionally biased region" description="Low complexity" evidence="2">
    <location>
        <begin position="348"/>
        <end position="358"/>
    </location>
</feature>
<evidence type="ECO:0000313" key="4">
    <source>
        <dbReference type="Proteomes" id="UP000807716"/>
    </source>
</evidence>
<dbReference type="PANTHER" id="PTHR15572:SF0">
    <property type="entry name" value="GLUTAMINE-RICH PROTEIN-RELATED"/>
    <property type="match status" value="1"/>
</dbReference>
<feature type="compositionally biased region" description="Acidic residues" evidence="2">
    <location>
        <begin position="786"/>
        <end position="805"/>
    </location>
</feature>
<feature type="compositionally biased region" description="Basic residues" evidence="2">
    <location>
        <begin position="359"/>
        <end position="372"/>
    </location>
</feature>
<dbReference type="InterPro" id="IPR001680">
    <property type="entry name" value="WD40_rpt"/>
</dbReference>
<evidence type="ECO:0008006" key="5">
    <source>
        <dbReference type="Google" id="ProtNLM"/>
    </source>
</evidence>
<dbReference type="SMART" id="SM00320">
    <property type="entry name" value="WD40"/>
    <property type="match status" value="1"/>
</dbReference>
<feature type="region of interest" description="Disordered" evidence="2">
    <location>
        <begin position="266"/>
        <end position="300"/>
    </location>
</feature>
<dbReference type="Pfam" id="PF00400">
    <property type="entry name" value="WD40"/>
    <property type="match status" value="1"/>
</dbReference>
<dbReference type="PROSITE" id="PS50082">
    <property type="entry name" value="WD_REPEATS_2"/>
    <property type="match status" value="1"/>
</dbReference>
<feature type="compositionally biased region" description="Low complexity" evidence="2">
    <location>
        <begin position="1053"/>
        <end position="1076"/>
    </location>
</feature>
<dbReference type="OrthoDB" id="5591786at2759"/>
<keyword evidence="4" id="KW-1185">Reference proteome</keyword>